<proteinExistence type="predicted"/>
<dbReference type="InterPro" id="IPR011989">
    <property type="entry name" value="ARM-like"/>
</dbReference>
<accession>A0ABW6LUJ0</accession>
<dbReference type="EMBL" id="JBIAHM010000001">
    <property type="protein sequence ID" value="MFE9597570.1"/>
    <property type="molecule type" value="Genomic_DNA"/>
</dbReference>
<gene>
    <name evidence="1" type="ORF">ACFYNQ_03205</name>
</gene>
<organism evidence="1 2">
    <name type="scientific">Streptomyces hokutonensis</name>
    <dbReference type="NCBI Taxonomy" id="1306990"/>
    <lineage>
        <taxon>Bacteria</taxon>
        <taxon>Bacillati</taxon>
        <taxon>Actinomycetota</taxon>
        <taxon>Actinomycetes</taxon>
        <taxon>Kitasatosporales</taxon>
        <taxon>Streptomycetaceae</taxon>
        <taxon>Streptomyces</taxon>
    </lineage>
</organism>
<reference evidence="1 2" key="1">
    <citation type="submission" date="2024-10" db="EMBL/GenBank/DDBJ databases">
        <title>The Natural Products Discovery Center: Release of the First 8490 Sequenced Strains for Exploring Actinobacteria Biosynthetic Diversity.</title>
        <authorList>
            <person name="Kalkreuter E."/>
            <person name="Kautsar S.A."/>
            <person name="Yang D."/>
            <person name="Bader C.D."/>
            <person name="Teijaro C.N."/>
            <person name="Fluegel L."/>
            <person name="Davis C.M."/>
            <person name="Simpson J.R."/>
            <person name="Lauterbach L."/>
            <person name="Steele A.D."/>
            <person name="Gui C."/>
            <person name="Meng S."/>
            <person name="Li G."/>
            <person name="Viehrig K."/>
            <person name="Ye F."/>
            <person name="Su P."/>
            <person name="Kiefer A.F."/>
            <person name="Nichols A."/>
            <person name="Cepeda A.J."/>
            <person name="Yan W."/>
            <person name="Fan B."/>
            <person name="Jiang Y."/>
            <person name="Adhikari A."/>
            <person name="Zheng C.-J."/>
            <person name="Schuster L."/>
            <person name="Cowan T.M."/>
            <person name="Smanski M.J."/>
            <person name="Chevrette M.G."/>
            <person name="De Carvalho L.P.S."/>
            <person name="Shen B."/>
        </authorList>
    </citation>
    <scope>NUCLEOTIDE SEQUENCE [LARGE SCALE GENOMIC DNA]</scope>
    <source>
        <strain evidence="1 2">NPDC006488</strain>
    </source>
</reference>
<dbReference type="RefSeq" id="WP_388102272.1">
    <property type="nucleotide sequence ID" value="NZ_JBIAHM010000001.1"/>
</dbReference>
<evidence type="ECO:0000313" key="2">
    <source>
        <dbReference type="Proteomes" id="UP001601303"/>
    </source>
</evidence>
<evidence type="ECO:0008006" key="3">
    <source>
        <dbReference type="Google" id="ProtNLM"/>
    </source>
</evidence>
<comment type="caution">
    <text evidence="1">The sequence shown here is derived from an EMBL/GenBank/DDBJ whole genome shotgun (WGS) entry which is preliminary data.</text>
</comment>
<sequence>MDDHLDAAVRALSWNPATPGSVLLRLLKLDHRDVRRAVTQRAGLPPEVVDAILADPDHRLRQDFADSAAADPAQRARLVDDPHPKVLLALAIGPTPYRGRVQPLPDWAYERLLKHPDERIRRETVVSYLVPVRVLAGLADHPDSALRTAACRAWKELPDATRELLLRDDDLKVRQAAAAQVCREDAERTAWLVESLGGSYLVNDVLRTGRLSRELAEQLVAQPRPVPVAANPSLPPDLVRRLAVDPDPYIRLVVSARPELTETERAAIDYTVEPEARLDTLDWVWDAREDVEVLRRCATSAHTWLRRSAAVCPALPPDMVELLAQDEDFAVRLLLCEFHPEPPPELLLDLYLHGTHRAVAMLIAKPGFPSAGMAARFLDSPDPDHRRLALRDPALTPEDLDRLSRDGGPRGLAARDPRLPLARIRELLADPDLVGSVAGNPALPVEEMHRLLDTAGVPA</sequence>
<name>A0ABW6LUJ0_9ACTN</name>
<protein>
    <recommendedName>
        <fullName evidence="3">LRV domain-containing protein</fullName>
    </recommendedName>
</protein>
<dbReference type="Gene3D" id="1.25.10.10">
    <property type="entry name" value="Leucine-rich Repeat Variant"/>
    <property type="match status" value="2"/>
</dbReference>
<keyword evidence="2" id="KW-1185">Reference proteome</keyword>
<evidence type="ECO:0000313" key="1">
    <source>
        <dbReference type="EMBL" id="MFE9597570.1"/>
    </source>
</evidence>
<dbReference type="Proteomes" id="UP001601303">
    <property type="component" value="Unassembled WGS sequence"/>
</dbReference>